<comment type="subcellular location">
    <subcellularLocation>
        <location evidence="1">Cell membrane</location>
        <topology evidence="1">Peripheral membrane protein</topology>
    </subcellularLocation>
</comment>
<evidence type="ECO:0000313" key="4">
    <source>
        <dbReference type="EMBL" id="QCC55095.1"/>
    </source>
</evidence>
<evidence type="ECO:0000259" key="3">
    <source>
        <dbReference type="Pfam" id="PF08402"/>
    </source>
</evidence>
<dbReference type="SUPFAM" id="SSF50331">
    <property type="entry name" value="MOP-like"/>
    <property type="match status" value="1"/>
</dbReference>
<dbReference type="InterPro" id="IPR013611">
    <property type="entry name" value="Transp-assoc_OB_typ2"/>
</dbReference>
<dbReference type="InterPro" id="IPR008995">
    <property type="entry name" value="Mo/tungstate-bd_C_term_dom"/>
</dbReference>
<dbReference type="Proteomes" id="UP000296822">
    <property type="component" value="Chromosome"/>
</dbReference>
<dbReference type="AlphaFoldDB" id="A0A4D6HNN8"/>
<dbReference type="GO" id="GO:0005524">
    <property type="term" value="F:ATP binding"/>
    <property type="evidence" value="ECO:0007669"/>
    <property type="project" value="InterPro"/>
</dbReference>
<feature type="domain" description="Transport-associated OB type 2" evidence="3">
    <location>
        <begin position="71"/>
        <end position="135"/>
    </location>
</feature>
<feature type="region of interest" description="Disordered" evidence="2">
    <location>
        <begin position="1"/>
        <end position="40"/>
    </location>
</feature>
<sequence length="139" mass="14917">MSDGQPEQIRRYRRSTASYVRGSSPSSSGSTTSSTAPYSLETASVRIDVDGTTFELAGPDLPTDGQQTNFCVRPTALTRGVETNRLSVALETCEFRGEHVRAYGRWNGNAVVLQLEAVPEGEAVAVGFESADAHMVTSE</sequence>
<dbReference type="KEGG" id="nbg:DV706_11820"/>
<dbReference type="RefSeq" id="WP_006064289.1">
    <property type="nucleotide sequence ID" value="NZ_CP031305.1"/>
</dbReference>
<evidence type="ECO:0000256" key="2">
    <source>
        <dbReference type="SAM" id="MobiDB-lite"/>
    </source>
</evidence>
<dbReference type="GO" id="GO:0043190">
    <property type="term" value="C:ATP-binding cassette (ABC) transporter complex"/>
    <property type="evidence" value="ECO:0007669"/>
    <property type="project" value="InterPro"/>
</dbReference>
<reference evidence="4 5" key="1">
    <citation type="journal article" date="2019" name="Nat. Commun.">
        <title>A new type of DNA phosphorothioation-based antiviral system in archaea.</title>
        <authorList>
            <person name="Xiong L."/>
            <person name="Liu S."/>
            <person name="Chen S."/>
            <person name="Xiao Y."/>
            <person name="Zhu B."/>
            <person name="Gao Y."/>
            <person name="Zhang Y."/>
            <person name="Chen B."/>
            <person name="Luo J."/>
            <person name="Deng Z."/>
            <person name="Chen X."/>
            <person name="Wang L."/>
            <person name="Chen S."/>
        </authorList>
    </citation>
    <scope>NUCLEOTIDE SEQUENCE [LARGE SCALE GENOMIC DNA]</scope>
    <source>
        <strain evidence="4 5">JCM 10635</strain>
    </source>
</reference>
<proteinExistence type="predicted"/>
<name>A0A4D6HNN8_9EURY</name>
<dbReference type="GeneID" id="39851947"/>
<protein>
    <recommendedName>
        <fullName evidence="3">Transport-associated OB type 2 domain-containing protein</fullName>
    </recommendedName>
</protein>
<evidence type="ECO:0000313" key="5">
    <source>
        <dbReference type="Proteomes" id="UP000296822"/>
    </source>
</evidence>
<dbReference type="GO" id="GO:0022857">
    <property type="term" value="F:transmembrane transporter activity"/>
    <property type="evidence" value="ECO:0007669"/>
    <property type="project" value="InterPro"/>
</dbReference>
<gene>
    <name evidence="4" type="ORF">DV706_11820</name>
</gene>
<feature type="compositionally biased region" description="Low complexity" evidence="2">
    <location>
        <begin position="17"/>
        <end position="39"/>
    </location>
</feature>
<dbReference type="Pfam" id="PF08402">
    <property type="entry name" value="TOBE_2"/>
    <property type="match status" value="1"/>
</dbReference>
<organism evidence="4 5">
    <name type="scientific">Natronorubrum bangense</name>
    <dbReference type="NCBI Taxonomy" id="61858"/>
    <lineage>
        <taxon>Archaea</taxon>
        <taxon>Methanobacteriati</taxon>
        <taxon>Methanobacteriota</taxon>
        <taxon>Stenosarchaea group</taxon>
        <taxon>Halobacteria</taxon>
        <taxon>Halobacteriales</taxon>
        <taxon>Natrialbaceae</taxon>
        <taxon>Natronorubrum</taxon>
    </lineage>
</organism>
<dbReference type="EMBL" id="CP031305">
    <property type="protein sequence ID" value="QCC55095.1"/>
    <property type="molecule type" value="Genomic_DNA"/>
</dbReference>
<evidence type="ECO:0000256" key="1">
    <source>
        <dbReference type="ARBA" id="ARBA00004202"/>
    </source>
</evidence>
<accession>A0A4D6HNN8</accession>